<dbReference type="CDD" id="cd23935">
    <property type="entry name" value="AGPR_2_C"/>
    <property type="match status" value="1"/>
</dbReference>
<dbReference type="CDD" id="cd17896">
    <property type="entry name" value="AGPR_2_N"/>
    <property type="match status" value="1"/>
</dbReference>
<dbReference type="InterPro" id="IPR010136">
    <property type="entry name" value="AGPR_type-2"/>
</dbReference>
<reference evidence="9" key="2">
    <citation type="submission" date="2020-09" db="EMBL/GenBank/DDBJ databases">
        <authorList>
            <person name="Sun Q."/>
            <person name="Kim S."/>
        </authorList>
    </citation>
    <scope>NUCLEOTIDE SEQUENCE</scope>
    <source>
        <strain evidence="9">KCTC 32296</strain>
    </source>
</reference>
<dbReference type="SMART" id="SM00859">
    <property type="entry name" value="Semialdhyde_dh"/>
    <property type="match status" value="1"/>
</dbReference>
<comment type="similarity">
    <text evidence="6">Belongs to the NAGSA dehydrogenase family. Type 2 subfamily.</text>
</comment>
<dbReference type="AlphaFoldDB" id="A0A918UVJ7"/>
<dbReference type="Proteomes" id="UP000662572">
    <property type="component" value="Unassembled WGS sequence"/>
</dbReference>
<dbReference type="PANTHER" id="PTHR32338">
    <property type="entry name" value="N-ACETYL-GAMMA-GLUTAMYL-PHOSPHATE REDUCTASE, CHLOROPLASTIC-RELATED-RELATED"/>
    <property type="match status" value="1"/>
</dbReference>
<dbReference type="GO" id="GO:0051287">
    <property type="term" value="F:NAD binding"/>
    <property type="evidence" value="ECO:0007669"/>
    <property type="project" value="InterPro"/>
</dbReference>
<keyword evidence="10" id="KW-1185">Reference proteome</keyword>
<dbReference type="Gene3D" id="3.30.360.10">
    <property type="entry name" value="Dihydrodipicolinate Reductase, domain 2"/>
    <property type="match status" value="1"/>
</dbReference>
<dbReference type="RefSeq" id="WP_189486948.1">
    <property type="nucleotide sequence ID" value="NZ_BMZB01000003.1"/>
</dbReference>
<comment type="catalytic activity">
    <reaction evidence="6">
        <text>N-acetyl-L-glutamate 5-semialdehyde + phosphate + NADP(+) = N-acetyl-L-glutamyl 5-phosphate + NADPH + H(+)</text>
        <dbReference type="Rhea" id="RHEA:21588"/>
        <dbReference type="ChEBI" id="CHEBI:15378"/>
        <dbReference type="ChEBI" id="CHEBI:29123"/>
        <dbReference type="ChEBI" id="CHEBI:43474"/>
        <dbReference type="ChEBI" id="CHEBI:57783"/>
        <dbReference type="ChEBI" id="CHEBI:57936"/>
        <dbReference type="ChEBI" id="CHEBI:58349"/>
        <dbReference type="EC" id="1.2.1.38"/>
    </reaction>
</comment>
<evidence type="ECO:0000256" key="7">
    <source>
        <dbReference type="PROSITE-ProRule" id="PRU10010"/>
    </source>
</evidence>
<dbReference type="GO" id="GO:0005737">
    <property type="term" value="C:cytoplasm"/>
    <property type="evidence" value="ECO:0007669"/>
    <property type="project" value="UniProtKB-SubCell"/>
</dbReference>
<dbReference type="InterPro" id="IPR058924">
    <property type="entry name" value="AGPR_dimerisation_dom"/>
</dbReference>
<comment type="function">
    <text evidence="6">Catalyzes the NADPH-dependent reduction of N-acetyl-5-glutamyl phosphate to yield N-acetyl-L-glutamate 5-semialdehyde.</text>
</comment>
<evidence type="ECO:0000256" key="5">
    <source>
        <dbReference type="ARBA" id="ARBA00023002"/>
    </source>
</evidence>
<dbReference type="InterPro" id="IPR023013">
    <property type="entry name" value="AGPR_AS"/>
</dbReference>
<evidence type="ECO:0000259" key="8">
    <source>
        <dbReference type="SMART" id="SM00859"/>
    </source>
</evidence>
<gene>
    <name evidence="6 9" type="primary">argC</name>
    <name evidence="9" type="ORF">GCM10011273_24570</name>
</gene>
<dbReference type="GO" id="GO:0006526">
    <property type="term" value="P:L-arginine biosynthetic process"/>
    <property type="evidence" value="ECO:0007669"/>
    <property type="project" value="UniProtKB-UniRule"/>
</dbReference>
<dbReference type="PANTHER" id="PTHR32338:SF10">
    <property type="entry name" value="N-ACETYL-GAMMA-GLUTAMYL-PHOSPHATE REDUCTASE, CHLOROPLASTIC-RELATED"/>
    <property type="match status" value="1"/>
</dbReference>
<dbReference type="PROSITE" id="PS01224">
    <property type="entry name" value="ARGC"/>
    <property type="match status" value="1"/>
</dbReference>
<keyword evidence="2 6" id="KW-0055">Arginine biosynthesis</keyword>
<dbReference type="InterPro" id="IPR050085">
    <property type="entry name" value="AGPR"/>
</dbReference>
<dbReference type="SUPFAM" id="SSF51735">
    <property type="entry name" value="NAD(P)-binding Rossmann-fold domains"/>
    <property type="match status" value="1"/>
</dbReference>
<protein>
    <recommendedName>
        <fullName evidence="6">N-acetyl-gamma-glutamyl-phosphate reductase</fullName>
        <shortName evidence="6">AGPR</shortName>
        <ecNumber evidence="6">1.2.1.38</ecNumber>
    </recommendedName>
    <alternativeName>
        <fullName evidence="6">N-acetyl-glutamate semialdehyde dehydrogenase</fullName>
        <shortName evidence="6">NAGSA dehydrogenase</shortName>
    </alternativeName>
</protein>
<comment type="caution">
    <text evidence="9">The sequence shown here is derived from an EMBL/GenBank/DDBJ whole genome shotgun (WGS) entry which is preliminary data.</text>
</comment>
<keyword evidence="4 6" id="KW-0521">NADP</keyword>
<evidence type="ECO:0000256" key="6">
    <source>
        <dbReference type="HAMAP-Rule" id="MF_01110"/>
    </source>
</evidence>
<dbReference type="Pfam" id="PF22698">
    <property type="entry name" value="Semialdhyde_dhC_1"/>
    <property type="match status" value="1"/>
</dbReference>
<evidence type="ECO:0000256" key="2">
    <source>
        <dbReference type="ARBA" id="ARBA00022571"/>
    </source>
</evidence>
<dbReference type="EC" id="1.2.1.38" evidence="6"/>
<feature type="domain" description="Semialdehyde dehydrogenase NAD-binding" evidence="8">
    <location>
        <begin position="4"/>
        <end position="105"/>
    </location>
</feature>
<dbReference type="GO" id="GO:0003942">
    <property type="term" value="F:N-acetyl-gamma-glutamyl-phosphate reductase activity"/>
    <property type="evidence" value="ECO:0007669"/>
    <property type="project" value="UniProtKB-UniRule"/>
</dbReference>
<evidence type="ECO:0000256" key="1">
    <source>
        <dbReference type="ARBA" id="ARBA00022490"/>
    </source>
</evidence>
<evidence type="ECO:0000256" key="3">
    <source>
        <dbReference type="ARBA" id="ARBA00022605"/>
    </source>
</evidence>
<sequence length="312" mass="33808">MTHKVFIDGDVGTTGLLIRKRLELRPEIELIRLDETVRKDASARKEAINAVDAVILCLPDDAAREAVSLVENPDVKIIDASTAHRVHEDWAYGFAEMAPGQRDEIRASKRISNPGCYATGFIALMRPLVDAGVIPPFWPSTVNAVSGYSGGGKSMIAEFEDGGTEDNYRIYATGLNHKHLPEMTVFSGLESPPVFTPAVGRFAQGMIVEIPLQLWALPDEPELSRLHEIFAAHYAGEAFVKVASLEESNATKALDAELLKDTNNLLIHVFGDEDGQQARLVAVLDNLGKGASGAAVQNLNLALNLDETLGLI</sequence>
<organism evidence="9 10">
    <name type="scientific">Asticcacaulis endophyticus</name>
    <dbReference type="NCBI Taxonomy" id="1395890"/>
    <lineage>
        <taxon>Bacteria</taxon>
        <taxon>Pseudomonadati</taxon>
        <taxon>Pseudomonadota</taxon>
        <taxon>Alphaproteobacteria</taxon>
        <taxon>Caulobacterales</taxon>
        <taxon>Caulobacteraceae</taxon>
        <taxon>Asticcacaulis</taxon>
    </lineage>
</organism>
<dbReference type="InterPro" id="IPR000534">
    <property type="entry name" value="Semialdehyde_DH_NAD-bd"/>
</dbReference>
<reference evidence="9" key="1">
    <citation type="journal article" date="2014" name="Int. J. Syst. Evol. Microbiol.">
        <title>Complete genome sequence of Corynebacterium casei LMG S-19264T (=DSM 44701T), isolated from a smear-ripened cheese.</title>
        <authorList>
            <consortium name="US DOE Joint Genome Institute (JGI-PGF)"/>
            <person name="Walter F."/>
            <person name="Albersmeier A."/>
            <person name="Kalinowski J."/>
            <person name="Ruckert C."/>
        </authorList>
    </citation>
    <scope>NUCLEOTIDE SEQUENCE</scope>
    <source>
        <strain evidence="9">KCTC 32296</strain>
    </source>
</reference>
<comment type="subcellular location">
    <subcellularLocation>
        <location evidence="6">Cytoplasm</location>
    </subcellularLocation>
</comment>
<dbReference type="Pfam" id="PF01118">
    <property type="entry name" value="Semialdhyde_dh"/>
    <property type="match status" value="1"/>
</dbReference>
<dbReference type="EMBL" id="BMZB01000003">
    <property type="protein sequence ID" value="GGZ37253.1"/>
    <property type="molecule type" value="Genomic_DNA"/>
</dbReference>
<proteinExistence type="inferred from homology"/>
<keyword evidence="1 6" id="KW-0963">Cytoplasm</keyword>
<accession>A0A918UVJ7</accession>
<feature type="active site" evidence="6 7">
    <location>
        <position position="116"/>
    </location>
</feature>
<comment type="pathway">
    <text evidence="6">Amino-acid biosynthesis; L-arginine biosynthesis; N(2)-acetyl-L-ornithine from L-glutamate: step 3/4.</text>
</comment>
<evidence type="ECO:0000256" key="4">
    <source>
        <dbReference type="ARBA" id="ARBA00022857"/>
    </source>
</evidence>
<keyword evidence="5 6" id="KW-0560">Oxidoreductase</keyword>
<dbReference type="Gene3D" id="3.40.50.720">
    <property type="entry name" value="NAD(P)-binding Rossmann-like Domain"/>
    <property type="match status" value="1"/>
</dbReference>
<evidence type="ECO:0000313" key="10">
    <source>
        <dbReference type="Proteomes" id="UP000662572"/>
    </source>
</evidence>
<dbReference type="HAMAP" id="MF_01110">
    <property type="entry name" value="ArgC_type2"/>
    <property type="match status" value="1"/>
</dbReference>
<name>A0A918UVJ7_9CAUL</name>
<dbReference type="SUPFAM" id="SSF55347">
    <property type="entry name" value="Glyceraldehyde-3-phosphate dehydrogenase-like, C-terminal domain"/>
    <property type="match status" value="1"/>
</dbReference>
<keyword evidence="3 6" id="KW-0028">Amino-acid biosynthesis</keyword>
<dbReference type="NCBIfam" id="TIGR01851">
    <property type="entry name" value="argC_other"/>
    <property type="match status" value="1"/>
</dbReference>
<dbReference type="InterPro" id="IPR036291">
    <property type="entry name" value="NAD(P)-bd_dom_sf"/>
</dbReference>
<evidence type="ECO:0000313" key="9">
    <source>
        <dbReference type="EMBL" id="GGZ37253.1"/>
    </source>
</evidence>